<keyword evidence="2" id="KW-0539">Nucleus</keyword>
<feature type="compositionally biased region" description="Polar residues" evidence="3">
    <location>
        <begin position="1"/>
        <end position="28"/>
    </location>
</feature>
<dbReference type="PROSITE" id="PS51879">
    <property type="entry name" value="RST"/>
    <property type="match status" value="1"/>
</dbReference>
<accession>A0A2P2JE41</accession>
<evidence type="ECO:0000313" key="5">
    <source>
        <dbReference type="EMBL" id="MBW91743.1"/>
    </source>
</evidence>
<dbReference type="Pfam" id="PF12174">
    <property type="entry name" value="RST"/>
    <property type="match status" value="1"/>
</dbReference>
<evidence type="ECO:0000256" key="2">
    <source>
        <dbReference type="ARBA" id="ARBA00023242"/>
    </source>
</evidence>
<dbReference type="AlphaFoldDB" id="A0A2P2JE41"/>
<reference evidence="5" key="1">
    <citation type="submission" date="2018-02" db="EMBL/GenBank/DDBJ databases">
        <title>Rhizophora mucronata_Transcriptome.</title>
        <authorList>
            <person name="Meera S.P."/>
            <person name="Sreeshan A."/>
            <person name="Augustine A."/>
        </authorList>
    </citation>
    <scope>NUCLEOTIDE SEQUENCE</scope>
    <source>
        <tissue evidence="5">Leaf</tissue>
    </source>
</reference>
<proteinExistence type="predicted"/>
<feature type="region of interest" description="Disordered" evidence="3">
    <location>
        <begin position="1"/>
        <end position="31"/>
    </location>
</feature>
<dbReference type="InterPro" id="IPR044964">
    <property type="entry name" value="RCD1/SRO1-5"/>
</dbReference>
<sequence>MLSESQAASESGTSVEKASSLCSSSIKTPKSPWMPFPMLFAAISNRVPCKHMELVTNYYELFKAKKITRDDFVKRLRLLVGDSLLKSTITSLQCKAPTTCNGEETK</sequence>
<evidence type="ECO:0000259" key="4">
    <source>
        <dbReference type="PROSITE" id="PS51879"/>
    </source>
</evidence>
<name>A0A2P2JE41_RHIMU</name>
<dbReference type="InterPro" id="IPR022003">
    <property type="entry name" value="RST"/>
</dbReference>
<dbReference type="EMBL" id="GGEC01011260">
    <property type="protein sequence ID" value="MBW91743.1"/>
    <property type="molecule type" value="Transcribed_RNA"/>
</dbReference>
<comment type="subcellular location">
    <subcellularLocation>
        <location evidence="1">Nucleus</location>
    </subcellularLocation>
</comment>
<dbReference type="PANTHER" id="PTHR32263:SF5">
    <property type="entry name" value="INACTIVE POLY [ADP-RIBOSE] POLYMERASE SRO1-RELATED"/>
    <property type="match status" value="1"/>
</dbReference>
<dbReference type="GO" id="GO:0005634">
    <property type="term" value="C:nucleus"/>
    <property type="evidence" value="ECO:0007669"/>
    <property type="project" value="UniProtKB-SubCell"/>
</dbReference>
<feature type="domain" description="RST" evidence="4">
    <location>
        <begin position="27"/>
        <end position="98"/>
    </location>
</feature>
<organism evidence="5">
    <name type="scientific">Rhizophora mucronata</name>
    <name type="common">Asiatic mangrove</name>
    <dbReference type="NCBI Taxonomy" id="61149"/>
    <lineage>
        <taxon>Eukaryota</taxon>
        <taxon>Viridiplantae</taxon>
        <taxon>Streptophyta</taxon>
        <taxon>Embryophyta</taxon>
        <taxon>Tracheophyta</taxon>
        <taxon>Spermatophyta</taxon>
        <taxon>Magnoliopsida</taxon>
        <taxon>eudicotyledons</taxon>
        <taxon>Gunneridae</taxon>
        <taxon>Pentapetalae</taxon>
        <taxon>rosids</taxon>
        <taxon>fabids</taxon>
        <taxon>Malpighiales</taxon>
        <taxon>Rhizophoraceae</taxon>
        <taxon>Rhizophora</taxon>
    </lineage>
</organism>
<protein>
    <submittedName>
        <fullName evidence="5">Uncharacterized protein MANES_10G069300</fullName>
    </submittedName>
</protein>
<evidence type="ECO:0000256" key="1">
    <source>
        <dbReference type="ARBA" id="ARBA00004123"/>
    </source>
</evidence>
<dbReference type="PANTHER" id="PTHR32263">
    <property type="entry name" value="INACTIVE POLY [ADP-RIBOSE] POLYMERASE SRO4-RELATED"/>
    <property type="match status" value="1"/>
</dbReference>
<evidence type="ECO:0000256" key="3">
    <source>
        <dbReference type="SAM" id="MobiDB-lite"/>
    </source>
</evidence>